<name>A0A0D0CH45_9AGAM</name>
<dbReference type="InterPro" id="IPR018466">
    <property type="entry name" value="Kre9/Knh1-like_N"/>
</dbReference>
<dbReference type="EMBL" id="KN825693">
    <property type="protein sequence ID" value="KIK82007.1"/>
    <property type="molecule type" value="Genomic_DNA"/>
</dbReference>
<organism evidence="5 6">
    <name type="scientific">Paxillus rubicundulus Ve08.2h10</name>
    <dbReference type="NCBI Taxonomy" id="930991"/>
    <lineage>
        <taxon>Eukaryota</taxon>
        <taxon>Fungi</taxon>
        <taxon>Dikarya</taxon>
        <taxon>Basidiomycota</taxon>
        <taxon>Agaricomycotina</taxon>
        <taxon>Agaricomycetes</taxon>
        <taxon>Agaricomycetidae</taxon>
        <taxon>Boletales</taxon>
        <taxon>Paxilineae</taxon>
        <taxon>Paxillaceae</taxon>
        <taxon>Paxillus</taxon>
    </lineage>
</organism>
<dbReference type="PANTHER" id="PTHR28154">
    <property type="entry name" value="CELL WALL SYNTHESIS PROTEIN KNH1-RELATED"/>
    <property type="match status" value="1"/>
</dbReference>
<protein>
    <submittedName>
        <fullName evidence="5">Unplaced genomic scaffold scaffold_871, whole genome shotgun sequence</fullName>
    </submittedName>
</protein>
<evidence type="ECO:0000313" key="5">
    <source>
        <dbReference type="EMBL" id="KIK82007.1"/>
    </source>
</evidence>
<keyword evidence="6" id="KW-1185">Reference proteome</keyword>
<feature type="domain" description="Yeast cell wall synthesis Kre9/Knh1-like N-terminal" evidence="4">
    <location>
        <begin position="29"/>
        <end position="120"/>
    </location>
</feature>
<dbReference type="Pfam" id="PF10342">
    <property type="entry name" value="Kre9_KNH"/>
    <property type="match status" value="1"/>
</dbReference>
<dbReference type="AlphaFoldDB" id="A0A0D0CH45"/>
<gene>
    <name evidence="5" type="ORF">PAXRUDRAFT_832465</name>
</gene>
<feature type="chain" id="PRO_5002208638" evidence="3">
    <location>
        <begin position="23"/>
        <end position="240"/>
    </location>
</feature>
<dbReference type="GO" id="GO:0006078">
    <property type="term" value="P:(1-&gt;6)-beta-D-glucan biosynthetic process"/>
    <property type="evidence" value="ECO:0007669"/>
    <property type="project" value="InterPro"/>
</dbReference>
<feature type="region of interest" description="Disordered" evidence="2">
    <location>
        <begin position="125"/>
        <end position="185"/>
    </location>
</feature>
<evidence type="ECO:0000313" key="6">
    <source>
        <dbReference type="Proteomes" id="UP000054538"/>
    </source>
</evidence>
<dbReference type="InterPro" id="IPR045328">
    <property type="entry name" value="Kre9/Knh1"/>
</dbReference>
<dbReference type="GO" id="GO:0042546">
    <property type="term" value="P:cell wall biogenesis"/>
    <property type="evidence" value="ECO:0007669"/>
    <property type="project" value="InterPro"/>
</dbReference>
<reference evidence="5 6" key="1">
    <citation type="submission" date="2014-04" db="EMBL/GenBank/DDBJ databases">
        <authorList>
            <consortium name="DOE Joint Genome Institute"/>
            <person name="Kuo A."/>
            <person name="Kohler A."/>
            <person name="Jargeat P."/>
            <person name="Nagy L.G."/>
            <person name="Floudas D."/>
            <person name="Copeland A."/>
            <person name="Barry K.W."/>
            <person name="Cichocki N."/>
            <person name="Veneault-Fourrey C."/>
            <person name="LaButti K."/>
            <person name="Lindquist E.A."/>
            <person name="Lipzen A."/>
            <person name="Lundell T."/>
            <person name="Morin E."/>
            <person name="Murat C."/>
            <person name="Sun H."/>
            <person name="Tunlid A."/>
            <person name="Henrissat B."/>
            <person name="Grigoriev I.V."/>
            <person name="Hibbett D.S."/>
            <person name="Martin F."/>
            <person name="Nordberg H.P."/>
            <person name="Cantor M.N."/>
            <person name="Hua S.X."/>
        </authorList>
    </citation>
    <scope>NUCLEOTIDE SEQUENCE [LARGE SCALE GENOMIC DNA]</scope>
    <source>
        <strain evidence="5 6">Ve08.2h10</strain>
    </source>
</reference>
<dbReference type="InParanoid" id="A0A0D0CH45"/>
<evidence type="ECO:0000259" key="4">
    <source>
        <dbReference type="Pfam" id="PF10342"/>
    </source>
</evidence>
<sequence>MHAFSTLASLALLCTRLALVQGYVYVTNPVQSTTCHGGQSCSVEWIDNGESPLLSAIGECEVGLYTGEYELAQALLSVDVATSSSFTFTPSPDAGPNGQYYLVFTASSVDYNGFSGSFTLDGMTGTTPGGGAGGSSAPAGASTPAGSSTPGTSTPTDTSTPTETSTPTTTPTATTLSVSTPVTATFPTTTPTATFSTATPSVSSPSASASASPTNAAMRVGSSTSLGASLFLALAGAFFF</sequence>
<dbReference type="HOGENOM" id="CLU_1053945_0_0_1"/>
<dbReference type="OrthoDB" id="2432613at2759"/>
<feature type="signal peptide" evidence="3">
    <location>
        <begin position="1"/>
        <end position="22"/>
    </location>
</feature>
<keyword evidence="1 3" id="KW-0732">Signal</keyword>
<dbReference type="STRING" id="930991.A0A0D0CH45"/>
<dbReference type="Proteomes" id="UP000054538">
    <property type="component" value="Unassembled WGS sequence"/>
</dbReference>
<dbReference type="PANTHER" id="PTHR28154:SF1">
    <property type="entry name" value="CELL WALL SYNTHESIS PROTEIN KNH1-RELATED"/>
    <property type="match status" value="1"/>
</dbReference>
<evidence type="ECO:0000256" key="1">
    <source>
        <dbReference type="ARBA" id="ARBA00022729"/>
    </source>
</evidence>
<feature type="compositionally biased region" description="Low complexity" evidence="2">
    <location>
        <begin position="135"/>
        <end position="185"/>
    </location>
</feature>
<accession>A0A0D0CH45</accession>
<reference evidence="6" key="2">
    <citation type="submission" date="2015-01" db="EMBL/GenBank/DDBJ databases">
        <title>Evolutionary Origins and Diversification of the Mycorrhizal Mutualists.</title>
        <authorList>
            <consortium name="DOE Joint Genome Institute"/>
            <consortium name="Mycorrhizal Genomics Consortium"/>
            <person name="Kohler A."/>
            <person name="Kuo A."/>
            <person name="Nagy L.G."/>
            <person name="Floudas D."/>
            <person name="Copeland A."/>
            <person name="Barry K.W."/>
            <person name="Cichocki N."/>
            <person name="Veneault-Fourrey C."/>
            <person name="LaButti K."/>
            <person name="Lindquist E.A."/>
            <person name="Lipzen A."/>
            <person name="Lundell T."/>
            <person name="Morin E."/>
            <person name="Murat C."/>
            <person name="Riley R."/>
            <person name="Ohm R."/>
            <person name="Sun H."/>
            <person name="Tunlid A."/>
            <person name="Henrissat B."/>
            <person name="Grigoriev I.V."/>
            <person name="Hibbett D.S."/>
            <person name="Martin F."/>
        </authorList>
    </citation>
    <scope>NUCLEOTIDE SEQUENCE [LARGE SCALE GENOMIC DNA]</scope>
    <source>
        <strain evidence="6">Ve08.2h10</strain>
    </source>
</reference>
<evidence type="ECO:0000256" key="2">
    <source>
        <dbReference type="SAM" id="MobiDB-lite"/>
    </source>
</evidence>
<proteinExistence type="predicted"/>
<evidence type="ECO:0000256" key="3">
    <source>
        <dbReference type="SAM" id="SignalP"/>
    </source>
</evidence>